<keyword evidence="9" id="KW-0732">Signal</keyword>
<keyword evidence="5 8" id="KW-1133">Transmembrane helix</keyword>
<comment type="similarity">
    <text evidence="2">Belongs to the MscS (TC 1.A.23) family.</text>
</comment>
<dbReference type="InterPro" id="IPR049278">
    <property type="entry name" value="MS_channel_C"/>
</dbReference>
<evidence type="ECO:0000259" key="11">
    <source>
        <dbReference type="Pfam" id="PF21082"/>
    </source>
</evidence>
<dbReference type="InterPro" id="IPR011066">
    <property type="entry name" value="MscS_channel_C_sf"/>
</dbReference>
<evidence type="ECO:0000256" key="9">
    <source>
        <dbReference type="SAM" id="SignalP"/>
    </source>
</evidence>
<feature type="transmembrane region" description="Helical" evidence="8">
    <location>
        <begin position="337"/>
        <end position="357"/>
    </location>
</feature>
<feature type="transmembrane region" description="Helical" evidence="8">
    <location>
        <begin position="638"/>
        <end position="658"/>
    </location>
</feature>
<feature type="transmembrane region" description="Helical" evidence="8">
    <location>
        <begin position="308"/>
        <end position="331"/>
    </location>
</feature>
<feature type="transmembrane region" description="Helical" evidence="8">
    <location>
        <begin position="664"/>
        <end position="691"/>
    </location>
</feature>
<feature type="transmembrane region" description="Helical" evidence="8">
    <location>
        <begin position="460"/>
        <end position="484"/>
    </location>
</feature>
<feature type="signal peptide" evidence="9">
    <location>
        <begin position="1"/>
        <end position="27"/>
    </location>
</feature>
<comment type="caution">
    <text evidence="12">The sequence shown here is derived from an EMBL/GenBank/DDBJ whole genome shotgun (WGS) entry which is preliminary data.</text>
</comment>
<organism evidence="12">
    <name type="scientific">Desulfobacca acetoxidans</name>
    <dbReference type="NCBI Taxonomy" id="60893"/>
    <lineage>
        <taxon>Bacteria</taxon>
        <taxon>Pseudomonadati</taxon>
        <taxon>Thermodesulfobacteriota</taxon>
        <taxon>Desulfobaccia</taxon>
        <taxon>Desulfobaccales</taxon>
        <taxon>Desulfobaccaceae</taxon>
        <taxon>Desulfobacca</taxon>
    </lineage>
</organism>
<evidence type="ECO:0000256" key="4">
    <source>
        <dbReference type="ARBA" id="ARBA00022692"/>
    </source>
</evidence>
<feature type="transmembrane region" description="Helical" evidence="8">
    <location>
        <begin position="266"/>
        <end position="287"/>
    </location>
</feature>
<dbReference type="InterPro" id="IPR011014">
    <property type="entry name" value="MscS_channel_TM-2"/>
</dbReference>
<evidence type="ECO:0000256" key="2">
    <source>
        <dbReference type="ARBA" id="ARBA00008017"/>
    </source>
</evidence>
<keyword evidence="4 8" id="KW-0812">Transmembrane</keyword>
<dbReference type="SUPFAM" id="SSF50182">
    <property type="entry name" value="Sm-like ribonucleoproteins"/>
    <property type="match status" value="1"/>
</dbReference>
<dbReference type="AlphaFoldDB" id="A0A7C3YX45"/>
<feature type="coiled-coil region" evidence="7">
    <location>
        <begin position="46"/>
        <end position="87"/>
    </location>
</feature>
<evidence type="ECO:0000256" key="8">
    <source>
        <dbReference type="SAM" id="Phobius"/>
    </source>
</evidence>
<dbReference type="SUPFAM" id="SSF82861">
    <property type="entry name" value="Mechanosensitive channel protein MscS (YggB), transmembrane region"/>
    <property type="match status" value="1"/>
</dbReference>
<proteinExistence type="inferred from homology"/>
<feature type="transmembrane region" description="Helical" evidence="8">
    <location>
        <begin position="585"/>
        <end position="605"/>
    </location>
</feature>
<keyword evidence="7" id="KW-0175">Coiled coil</keyword>
<accession>A0A7C3YX45</accession>
<evidence type="ECO:0000256" key="6">
    <source>
        <dbReference type="ARBA" id="ARBA00023136"/>
    </source>
</evidence>
<feature type="chain" id="PRO_5027862143" evidence="9">
    <location>
        <begin position="28"/>
        <end position="863"/>
    </location>
</feature>
<keyword evidence="3" id="KW-1003">Cell membrane</keyword>
<gene>
    <name evidence="12" type="ORF">ENW96_01795</name>
</gene>
<dbReference type="Gene3D" id="2.30.30.60">
    <property type="match status" value="1"/>
</dbReference>
<dbReference type="Pfam" id="PF21082">
    <property type="entry name" value="MS_channel_3rd"/>
    <property type="match status" value="1"/>
</dbReference>
<protein>
    <submittedName>
        <fullName evidence="12">Mechanosensitive ion channel</fullName>
    </submittedName>
</protein>
<evidence type="ECO:0000256" key="1">
    <source>
        <dbReference type="ARBA" id="ARBA00004651"/>
    </source>
</evidence>
<dbReference type="PANTHER" id="PTHR30347">
    <property type="entry name" value="POTASSIUM CHANNEL RELATED"/>
    <property type="match status" value="1"/>
</dbReference>
<dbReference type="Pfam" id="PF00924">
    <property type="entry name" value="MS_channel_2nd"/>
    <property type="match status" value="1"/>
</dbReference>
<reference evidence="12" key="1">
    <citation type="journal article" date="2020" name="mSystems">
        <title>Genome- and Community-Level Interaction Insights into Carbon Utilization and Element Cycling Functions of Hydrothermarchaeota in Hydrothermal Sediment.</title>
        <authorList>
            <person name="Zhou Z."/>
            <person name="Liu Y."/>
            <person name="Xu W."/>
            <person name="Pan J."/>
            <person name="Luo Z.H."/>
            <person name="Li M."/>
        </authorList>
    </citation>
    <scope>NUCLEOTIDE SEQUENCE [LARGE SCALE GENOMIC DNA]</scope>
    <source>
        <strain evidence="12">SpSt-897</strain>
    </source>
</reference>
<sequence>MVMRWRRLFLISSAAALGLLFSLTVAAQESKTLAPESLPKVLAEGAKVLEKDIAAGKAEAEALQQQIKQAEGSLQNLGAQIATLKASQGAGELQLKQAQEALETFTRREAAVAAKIKQAEDMREQFSKQLSTRTNAFAGLKQEVERLKAAKHPLWKSPKFRSDWERYEQLAKQYKTGATQTLERFDELLRITGEERQSLAGVLAELTDYVETGKKEELLKRRTLGFLWETVKQTWKSLLEMPGRLAQDLSEPRLGPKVAATLRTKWAPLLGLLAVFFLLAWSAVHLRRSLLPKLALWESEVTGLGTKIIFEAGEIIVAHLFALSFVAWLALTEWVLGWWQTAVARILLLGLFVWVGLRLGLRLIQAVFAGQDQKGILPLDDRTARFYCRHFKLLLTYILVLGLFGLGLLERLGLEPDSYQILGLAFGVGLLVWVLYLLRSRHFDDLRTELPGPEWLKRRGFFLTVRVLLLAVLAAIILASLLGFQNLSAYIAQAASLFGLLLVLFWVTWQGVRGALEHALEREKGRVSKKIRQKEVVLRNYFLAIMKVVVAFLVAGALLIILNIWGVDLGFLSWLSLILNWGTNLGPFHLTLLGLGSAALALYLGRWSSRFLRILLEVRFYPRRDWDQSIRYTIANTLHYFIQAVAILMALSLLGISFSDLAIVAGGLGVGIGFGLQNIVNNFFSGLILLFERPIKVGDMLVIDGQWGQVKEIRVRSTIFQTFDRSVLIIPNSDLISSKIVNWTHYGPGINRLTLKVGVSYGSDVRRVTMILDEVCRANPRVVSEPPPQIFFEAYGDSSLNFNIWVFLATPSDRIPATHELNTAIFEAFQEAGIEVPFPQRDLHIKNWPDLSALAPSAGKAEA</sequence>
<evidence type="ECO:0000256" key="5">
    <source>
        <dbReference type="ARBA" id="ARBA00022989"/>
    </source>
</evidence>
<dbReference type="InterPro" id="IPR010920">
    <property type="entry name" value="LSM_dom_sf"/>
</dbReference>
<comment type="subcellular location">
    <subcellularLocation>
        <location evidence="1">Cell membrane</location>
        <topology evidence="1">Multi-pass membrane protein</topology>
    </subcellularLocation>
</comment>
<dbReference type="GO" id="GO:0008381">
    <property type="term" value="F:mechanosensitive monoatomic ion channel activity"/>
    <property type="evidence" value="ECO:0007669"/>
    <property type="project" value="UniProtKB-ARBA"/>
</dbReference>
<dbReference type="SUPFAM" id="SSF82689">
    <property type="entry name" value="Mechanosensitive channel protein MscS (YggB), C-terminal domain"/>
    <property type="match status" value="1"/>
</dbReference>
<dbReference type="InterPro" id="IPR052702">
    <property type="entry name" value="MscS-like_channel"/>
</dbReference>
<feature type="transmembrane region" description="Helical" evidence="8">
    <location>
        <begin position="421"/>
        <end position="439"/>
    </location>
</feature>
<evidence type="ECO:0000259" key="10">
    <source>
        <dbReference type="Pfam" id="PF00924"/>
    </source>
</evidence>
<feature type="transmembrane region" description="Helical" evidence="8">
    <location>
        <begin position="541"/>
        <end position="565"/>
    </location>
</feature>
<evidence type="ECO:0000256" key="7">
    <source>
        <dbReference type="SAM" id="Coils"/>
    </source>
</evidence>
<dbReference type="InterPro" id="IPR023408">
    <property type="entry name" value="MscS_beta-dom_sf"/>
</dbReference>
<dbReference type="InterPro" id="IPR006685">
    <property type="entry name" value="MscS_channel_2nd"/>
</dbReference>
<feature type="transmembrane region" description="Helical" evidence="8">
    <location>
        <begin position="391"/>
        <end position="409"/>
    </location>
</feature>
<feature type="domain" description="Mechanosensitive ion channel MscS C-terminal" evidence="11">
    <location>
        <begin position="754"/>
        <end position="835"/>
    </location>
</feature>
<feature type="transmembrane region" description="Helical" evidence="8">
    <location>
        <begin position="490"/>
        <end position="509"/>
    </location>
</feature>
<evidence type="ECO:0000256" key="3">
    <source>
        <dbReference type="ARBA" id="ARBA00022475"/>
    </source>
</evidence>
<dbReference type="GO" id="GO:0005886">
    <property type="term" value="C:plasma membrane"/>
    <property type="evidence" value="ECO:0007669"/>
    <property type="project" value="UniProtKB-SubCell"/>
</dbReference>
<evidence type="ECO:0000313" key="12">
    <source>
        <dbReference type="EMBL" id="HGF33104.1"/>
    </source>
</evidence>
<dbReference type="Gene3D" id="3.30.70.100">
    <property type="match status" value="1"/>
</dbReference>
<dbReference type="Gene3D" id="1.10.287.1260">
    <property type="match status" value="1"/>
</dbReference>
<name>A0A7C3YX45_9BACT</name>
<dbReference type="PANTHER" id="PTHR30347:SF1">
    <property type="entry name" value="MECHANOSENSITIVE CHANNEL MSCK"/>
    <property type="match status" value="1"/>
</dbReference>
<keyword evidence="6 8" id="KW-0472">Membrane</keyword>
<feature type="domain" description="Mechanosensitive ion channel MscS" evidence="10">
    <location>
        <begin position="678"/>
        <end position="745"/>
    </location>
</feature>
<dbReference type="EMBL" id="DTMF01000047">
    <property type="protein sequence ID" value="HGF33104.1"/>
    <property type="molecule type" value="Genomic_DNA"/>
</dbReference>